<reference evidence="2 3" key="1">
    <citation type="journal article" date="2019" name="Int. J. Syst. Evol. Microbiol.">
        <title>The Global Catalogue of Microorganisms (GCM) 10K type strain sequencing project: providing services to taxonomists for standard genome sequencing and annotation.</title>
        <authorList>
            <consortium name="The Broad Institute Genomics Platform"/>
            <consortium name="The Broad Institute Genome Sequencing Center for Infectious Disease"/>
            <person name="Wu L."/>
            <person name="Ma J."/>
        </authorList>
    </citation>
    <scope>NUCLEOTIDE SEQUENCE [LARGE SCALE GENOMIC DNA]</scope>
    <source>
        <strain evidence="2 3">XZGYJ-43</strain>
    </source>
</reference>
<keyword evidence="3" id="KW-1185">Reference proteome</keyword>
<evidence type="ECO:0000313" key="2">
    <source>
        <dbReference type="EMBL" id="MFC7201336.1"/>
    </source>
</evidence>
<dbReference type="Proteomes" id="UP001596447">
    <property type="component" value="Unassembled WGS sequence"/>
</dbReference>
<dbReference type="RefSeq" id="WP_279528087.1">
    <property type="nucleotide sequence ID" value="NZ_CP122312.1"/>
</dbReference>
<gene>
    <name evidence="2" type="ORF">ACFQJ9_18325</name>
</gene>
<comment type="caution">
    <text evidence="2">The sequence shown here is derived from an EMBL/GenBank/DDBJ whole genome shotgun (WGS) entry which is preliminary data.</text>
</comment>
<feature type="domain" description="DUF7988" evidence="1">
    <location>
        <begin position="8"/>
        <end position="137"/>
    </location>
</feature>
<accession>A0ABD5Z835</accession>
<dbReference type="EMBL" id="JBHTAR010000011">
    <property type="protein sequence ID" value="MFC7201336.1"/>
    <property type="molecule type" value="Genomic_DNA"/>
</dbReference>
<sequence>MSDDPTTAARDYLRTDHGDLLAAVDACADAVADSWDGATVADGSRVSAPLRACLDRAGALDAFPRALAGAVDAAGRELQATPVAGPPYVVVTSRGPVLRATLPDGRLVVRFDVFRVTAGNEYARGPSGEDALDVSLR</sequence>
<evidence type="ECO:0000259" key="1">
    <source>
        <dbReference type="Pfam" id="PF25950"/>
    </source>
</evidence>
<name>A0ABD5Z835_9EURY</name>
<evidence type="ECO:0000313" key="3">
    <source>
        <dbReference type="Proteomes" id="UP001596447"/>
    </source>
</evidence>
<proteinExistence type="predicted"/>
<dbReference type="AlphaFoldDB" id="A0ABD5Z835"/>
<dbReference type="Pfam" id="PF25950">
    <property type="entry name" value="DUF7988"/>
    <property type="match status" value="1"/>
</dbReference>
<organism evidence="2 3">
    <name type="scientific">Halospeciosus flavus</name>
    <dbReference type="NCBI Taxonomy" id="3032283"/>
    <lineage>
        <taxon>Archaea</taxon>
        <taxon>Methanobacteriati</taxon>
        <taxon>Methanobacteriota</taxon>
        <taxon>Stenosarchaea group</taxon>
        <taxon>Halobacteria</taxon>
        <taxon>Halobacteriales</taxon>
        <taxon>Halobacteriaceae</taxon>
        <taxon>Halospeciosus</taxon>
    </lineage>
</organism>
<dbReference type="InterPro" id="IPR058294">
    <property type="entry name" value="DUF7988"/>
</dbReference>
<protein>
    <recommendedName>
        <fullName evidence="1">DUF7988 domain-containing protein</fullName>
    </recommendedName>
</protein>